<dbReference type="GO" id="GO:0005737">
    <property type="term" value="C:cytoplasm"/>
    <property type="evidence" value="ECO:0007669"/>
    <property type="project" value="UniProtKB-SubCell"/>
</dbReference>
<feature type="compositionally biased region" description="Pro residues" evidence="8">
    <location>
        <begin position="144"/>
        <end position="154"/>
    </location>
</feature>
<evidence type="ECO:0000256" key="3">
    <source>
        <dbReference type="ARBA" id="ARBA00020733"/>
    </source>
</evidence>
<evidence type="ECO:0000256" key="6">
    <source>
        <dbReference type="ARBA" id="ARBA00023054"/>
    </source>
</evidence>
<feature type="compositionally biased region" description="Pro residues" evidence="8">
    <location>
        <begin position="56"/>
        <end position="71"/>
    </location>
</feature>
<evidence type="ECO:0000256" key="2">
    <source>
        <dbReference type="ARBA" id="ARBA00007112"/>
    </source>
</evidence>
<evidence type="ECO:0000256" key="8">
    <source>
        <dbReference type="SAM" id="MobiDB-lite"/>
    </source>
</evidence>
<feature type="compositionally biased region" description="Pro residues" evidence="8">
    <location>
        <begin position="182"/>
        <end position="192"/>
    </location>
</feature>
<feature type="compositionally biased region" description="Basic and acidic residues" evidence="8">
    <location>
        <begin position="1006"/>
        <end position="1019"/>
    </location>
</feature>
<feature type="compositionally biased region" description="Acidic residues" evidence="8">
    <location>
        <begin position="505"/>
        <end position="538"/>
    </location>
</feature>
<evidence type="ECO:0000256" key="7">
    <source>
        <dbReference type="RuleBase" id="RU049441"/>
    </source>
</evidence>
<keyword evidence="10" id="KW-1185">Reference proteome</keyword>
<dbReference type="Proteomes" id="UP000054279">
    <property type="component" value="Unassembled WGS sequence"/>
</dbReference>
<feature type="region of interest" description="Disordered" evidence="8">
    <location>
        <begin position="52"/>
        <end position="235"/>
    </location>
</feature>
<feature type="compositionally biased region" description="Low complexity" evidence="8">
    <location>
        <begin position="424"/>
        <end position="437"/>
    </location>
</feature>
<keyword evidence="6 7" id="KW-0175">Coiled coil</keyword>
<feature type="region of interest" description="Disordered" evidence="8">
    <location>
        <begin position="308"/>
        <end position="460"/>
    </location>
</feature>
<dbReference type="InterPro" id="IPR051195">
    <property type="entry name" value="Fungal_stress_NST1"/>
</dbReference>
<dbReference type="EMBL" id="KN837194">
    <property type="protein sequence ID" value="KIJ34966.1"/>
    <property type="molecule type" value="Genomic_DNA"/>
</dbReference>
<evidence type="ECO:0000256" key="4">
    <source>
        <dbReference type="ARBA" id="ARBA00022490"/>
    </source>
</evidence>
<feature type="region of interest" description="Disordered" evidence="8">
    <location>
        <begin position="581"/>
        <end position="1121"/>
    </location>
</feature>
<feature type="compositionally biased region" description="Basic residues" evidence="8">
    <location>
        <begin position="125"/>
        <end position="134"/>
    </location>
</feature>
<evidence type="ECO:0000256" key="1">
    <source>
        <dbReference type="ARBA" id="ARBA00004496"/>
    </source>
</evidence>
<feature type="compositionally biased region" description="Low complexity" evidence="8">
    <location>
        <begin position="991"/>
        <end position="1004"/>
    </location>
</feature>
<evidence type="ECO:0000256" key="5">
    <source>
        <dbReference type="ARBA" id="ARBA00023016"/>
    </source>
</evidence>
<dbReference type="AlphaFoldDB" id="A0A0C9VCD4"/>
<feature type="compositionally biased region" description="Low complexity" evidence="8">
    <location>
        <begin position="917"/>
        <end position="926"/>
    </location>
</feature>
<keyword evidence="4 7" id="KW-0963">Cytoplasm</keyword>
<dbReference type="PANTHER" id="PTHR31780">
    <property type="entry name" value="STRESS RESPONSE PROTEIN NST1-RELATED"/>
    <property type="match status" value="1"/>
</dbReference>
<name>A0A0C9VCD4_SPHS4</name>
<dbReference type="PANTHER" id="PTHR31780:SF10">
    <property type="entry name" value="LD36051P"/>
    <property type="match status" value="1"/>
</dbReference>
<sequence length="1121" mass="122769">TTNPNLSPVDRAKAQHMFAVTQQMLQKSAGGQQPPGAFPVEFSDSVLSEAMQKFPHFPPAPGQPPRGPLPPTNVVLLNEFGGEDQQHLDDEYYSEDEVDDNVDDHAAFTGYNNGSYQTAGDAPKKKSKKKKKKGSMPVSIPIQTPNPAPVPPPAARTQPPAAIPSSRAAGKQPMSYSATAPAPAPAPAPTAPPSRTHRTATKPSVPSHYHHSSAASSQTSKSAVNNKLWNTNSAEERERIKEFWLSLGEDERRNLVKIEKEAVLKKMKEQQKHSCSCAVCGRKRHAIEEELEVLYDAYYDELEQYANQQKRSVSSGGTIPPPPGPGPFPGSVELDKNGAFVGAPHHTRNAKSLPNHHPPHPGRKTAPVNGARKKQESEFDDEDGEEEEYEEEDYEEEDEEEEEEEEEEDIEEEETEDKPHPRGRAVAPPARGRQVAPNGTKAHSGEDFWGFGSNLAVTAGPGNILTVADDLLKNDGQKFLEMMEQLAERRMQREEEAANEVERDTGDEDEEDEGDEDEDEDEEDEEDEDEEDEDEPLTEEQKMEQGRRMFSIFAARMFEQRVLQAYREKVARERQMQLLRELEDEDKAAQERMAKKEKENQKKKAKRQLQKQQKEEEKRAQEAAIAAAEAERLAKQAAQEEERRKKLEDDRNRREALKKQQEEERLKKDEQKRALQQRQRELQQEQERKKKEKEEKQRREKEEKERKLKEERENRLAVDRARKEQQDKEAREKRAKEEEERKAKEAKEREATLARQNTKAAAAKLRAPTSPRNAVPSPSRSIPTQAQKTILQKAQSLPTPTPGPSTAPAPAPAPALQAAPRPPPPRPAINTQAPVTVAPQPQLPAMSAAHLHSPGPSTTPISVATFPNQQFPSPGGPMSATMSPRPGPPFVNGPMAPPGFMPPFGLPGGPGAPGLPPQALGPSALPRYPIGASGFDPMRASMVPPSKGLSNNPPGSPIGGSFNAAPGPSTIPLRRSSVAERGPLGSSFGTISRPIAPIAPIARPHAPKEEATDSPKSKSSDSPPNAEPVLGSSALQPDDDEPIMPQGRRVVAGSVGTWATGPGWPTNQGVPFGAPGRSPNGIPPNGLWGATPGSDPWQTGFTPHSPFAAGFPTHSPPPGAS</sequence>
<evidence type="ECO:0000313" key="9">
    <source>
        <dbReference type="EMBL" id="KIJ34966.1"/>
    </source>
</evidence>
<feature type="compositionally biased region" description="Pro residues" evidence="8">
    <location>
        <begin position="799"/>
        <end position="813"/>
    </location>
</feature>
<feature type="non-terminal residue" evidence="9">
    <location>
        <position position="1121"/>
    </location>
</feature>
<feature type="compositionally biased region" description="Acidic residues" evidence="8">
    <location>
        <begin position="378"/>
        <end position="416"/>
    </location>
</feature>
<dbReference type="OrthoDB" id="21629at2759"/>
<feature type="compositionally biased region" description="Basic and acidic residues" evidence="8">
    <location>
        <begin position="486"/>
        <end position="504"/>
    </location>
</feature>
<dbReference type="InterPro" id="IPR025279">
    <property type="entry name" value="NST1"/>
</dbReference>
<feature type="compositionally biased region" description="Low complexity" evidence="8">
    <location>
        <begin position="155"/>
        <end position="164"/>
    </location>
</feature>
<feature type="region of interest" description="Disordered" evidence="8">
    <location>
        <begin position="486"/>
        <end position="546"/>
    </location>
</feature>
<organism evidence="9 10">
    <name type="scientific">Sphaerobolus stellatus (strain SS14)</name>
    <dbReference type="NCBI Taxonomy" id="990650"/>
    <lineage>
        <taxon>Eukaryota</taxon>
        <taxon>Fungi</taxon>
        <taxon>Dikarya</taxon>
        <taxon>Basidiomycota</taxon>
        <taxon>Agaricomycotina</taxon>
        <taxon>Agaricomycetes</taxon>
        <taxon>Phallomycetidae</taxon>
        <taxon>Geastrales</taxon>
        <taxon>Sphaerobolaceae</taxon>
        <taxon>Sphaerobolus</taxon>
    </lineage>
</organism>
<feature type="compositionally biased region" description="Polar residues" evidence="8">
    <location>
        <begin position="770"/>
        <end position="797"/>
    </location>
</feature>
<feature type="compositionally biased region" description="Basic and acidic residues" evidence="8">
    <location>
        <begin position="612"/>
        <end position="621"/>
    </location>
</feature>
<comment type="function">
    <text evidence="7">May act as a negative regulator of salt tolerance.</text>
</comment>
<dbReference type="HOGENOM" id="CLU_002935_1_0_1"/>
<feature type="compositionally biased region" description="Low complexity" evidence="8">
    <location>
        <begin position="204"/>
        <end position="223"/>
    </location>
</feature>
<reference evidence="9 10" key="1">
    <citation type="submission" date="2014-06" db="EMBL/GenBank/DDBJ databases">
        <title>Evolutionary Origins and Diversification of the Mycorrhizal Mutualists.</title>
        <authorList>
            <consortium name="DOE Joint Genome Institute"/>
            <consortium name="Mycorrhizal Genomics Consortium"/>
            <person name="Kohler A."/>
            <person name="Kuo A."/>
            <person name="Nagy L.G."/>
            <person name="Floudas D."/>
            <person name="Copeland A."/>
            <person name="Barry K.W."/>
            <person name="Cichocki N."/>
            <person name="Veneault-Fourrey C."/>
            <person name="LaButti K."/>
            <person name="Lindquist E.A."/>
            <person name="Lipzen A."/>
            <person name="Lundell T."/>
            <person name="Morin E."/>
            <person name="Murat C."/>
            <person name="Riley R."/>
            <person name="Ohm R."/>
            <person name="Sun H."/>
            <person name="Tunlid A."/>
            <person name="Henrissat B."/>
            <person name="Grigoriev I.V."/>
            <person name="Hibbett D.S."/>
            <person name="Martin F."/>
        </authorList>
    </citation>
    <scope>NUCLEOTIDE SEQUENCE [LARGE SCALE GENOMIC DNA]</scope>
    <source>
        <strain evidence="9 10">SS14</strain>
    </source>
</reference>
<accession>A0A0C9VCD4</accession>
<feature type="compositionally biased region" description="Polar residues" evidence="8">
    <location>
        <begin position="855"/>
        <end position="872"/>
    </location>
</feature>
<feature type="compositionally biased region" description="Pro residues" evidence="8">
    <location>
        <begin position="885"/>
        <end position="905"/>
    </location>
</feature>
<dbReference type="Pfam" id="PF13945">
    <property type="entry name" value="NST1"/>
    <property type="match status" value="1"/>
</dbReference>
<gene>
    <name evidence="9" type="ORF">M422DRAFT_34884</name>
</gene>
<feature type="compositionally biased region" description="Acidic residues" evidence="8">
    <location>
        <begin position="91"/>
        <end position="102"/>
    </location>
</feature>
<keyword evidence="5 7" id="KW-0346">Stress response</keyword>
<dbReference type="CDD" id="cd22249">
    <property type="entry name" value="UDM1_RNF168_RNF169-like"/>
    <property type="match status" value="1"/>
</dbReference>
<proteinExistence type="inferred from homology"/>
<evidence type="ECO:0000313" key="10">
    <source>
        <dbReference type="Proteomes" id="UP000054279"/>
    </source>
</evidence>
<feature type="compositionally biased region" description="Basic and acidic residues" evidence="8">
    <location>
        <begin position="587"/>
        <end position="602"/>
    </location>
</feature>
<feature type="compositionally biased region" description="Pro residues" evidence="8">
    <location>
        <begin position="319"/>
        <end position="328"/>
    </location>
</feature>
<protein>
    <recommendedName>
        <fullName evidence="3 7">Stress response protein NST1</fullName>
    </recommendedName>
</protein>
<comment type="similarity">
    <text evidence="2 7">Belongs to the NST1 family.</text>
</comment>
<comment type="subcellular location">
    <subcellularLocation>
        <location evidence="1 7">Cytoplasm</location>
    </subcellularLocation>
</comment>
<feature type="compositionally biased region" description="Basic and acidic residues" evidence="8">
    <location>
        <begin position="629"/>
        <end position="752"/>
    </location>
</feature>
<feature type="compositionally biased region" description="Polar residues" evidence="8">
    <location>
        <begin position="224"/>
        <end position="233"/>
    </location>
</feature>